<dbReference type="PANTHER" id="PTHR43257:SF2">
    <property type="entry name" value="PYRUVATE DEHYDROGENASE E1 COMPONENT SUBUNIT BETA"/>
    <property type="match status" value="1"/>
</dbReference>
<proteinExistence type="predicted"/>
<organism evidence="5 6">
    <name type="scientific">Sphingosinicella soli</name>
    <dbReference type="NCBI Taxonomy" id="333708"/>
    <lineage>
        <taxon>Bacteria</taxon>
        <taxon>Pseudomonadati</taxon>
        <taxon>Pseudomonadota</taxon>
        <taxon>Alphaproteobacteria</taxon>
        <taxon>Sphingomonadales</taxon>
        <taxon>Sphingosinicellaceae</taxon>
        <taxon>Sphingosinicella</taxon>
    </lineage>
</organism>
<dbReference type="PANTHER" id="PTHR43257">
    <property type="entry name" value="PYRUVATE DEHYDROGENASE E1 COMPONENT BETA SUBUNIT"/>
    <property type="match status" value="1"/>
</dbReference>
<dbReference type="InterPro" id="IPR033248">
    <property type="entry name" value="Transketolase_C"/>
</dbReference>
<dbReference type="Pfam" id="PF02779">
    <property type="entry name" value="Transket_pyr"/>
    <property type="match status" value="1"/>
</dbReference>
<evidence type="ECO:0000259" key="4">
    <source>
        <dbReference type="SMART" id="SM00861"/>
    </source>
</evidence>
<dbReference type="Gene3D" id="3.40.50.920">
    <property type="match status" value="1"/>
</dbReference>
<dbReference type="FunFam" id="3.40.50.920:FF:000001">
    <property type="entry name" value="Pyruvate dehydrogenase E1 beta subunit"/>
    <property type="match status" value="1"/>
</dbReference>
<evidence type="ECO:0000256" key="3">
    <source>
        <dbReference type="ARBA" id="ARBA00023052"/>
    </source>
</evidence>
<sequence>MAKTTFLEAIREAQFEEMSRDERVFIMGEDIICNVFGTTTGFVDAFGMERVRDTPISENGFIGAAAGASMVGMRPIVDATISSFLYPAMDQIMSIIAKSRYIYGGQARLPLVIRSCMFYGNANAAQHSDRNYPMFMNQPGLKIMVPSTAYDMKGMLKAAIRDDDPVLCFEDSTCWTSKSELPDDPDFIIPLGRGDIKREGTDVSIIAIGGAVPLALKAAQTLQKEGISAEVVDPRSLVPLDKDIILKSVRKTGRAIAVDPAHQTCSAASEIAALIAEHAFESLRGPVLRVATADTHLPFSPSIEKALYPSADRIVAAARQLVTSPEPVPA</sequence>
<feature type="domain" description="Transketolase-like pyrimidine-binding" evidence="4">
    <location>
        <begin position="4"/>
        <end position="176"/>
    </location>
</feature>
<comment type="caution">
    <text evidence="5">The sequence shown here is derived from an EMBL/GenBank/DDBJ whole genome shotgun (WGS) entry which is preliminary data.</text>
</comment>
<dbReference type="InterPro" id="IPR009014">
    <property type="entry name" value="Transketo_C/PFOR_II"/>
</dbReference>
<keyword evidence="3" id="KW-0786">Thiamine pyrophosphate</keyword>
<accession>A0A7W7B0P8</accession>
<dbReference type="Pfam" id="PF02780">
    <property type="entry name" value="Transketolase_C"/>
    <property type="match status" value="1"/>
</dbReference>
<dbReference type="InterPro" id="IPR029061">
    <property type="entry name" value="THDP-binding"/>
</dbReference>
<dbReference type="AlphaFoldDB" id="A0A7W7B0P8"/>
<dbReference type="SUPFAM" id="SSF52518">
    <property type="entry name" value="Thiamin diphosphate-binding fold (THDP-binding)"/>
    <property type="match status" value="1"/>
</dbReference>
<evidence type="ECO:0000256" key="2">
    <source>
        <dbReference type="ARBA" id="ARBA00023002"/>
    </source>
</evidence>
<dbReference type="GO" id="GO:0004739">
    <property type="term" value="F:pyruvate dehydrogenase (acetyl-transferring) activity"/>
    <property type="evidence" value="ECO:0007669"/>
    <property type="project" value="UniProtKB-EC"/>
</dbReference>
<evidence type="ECO:0000313" key="6">
    <source>
        <dbReference type="Proteomes" id="UP000566324"/>
    </source>
</evidence>
<dbReference type="InterPro" id="IPR005475">
    <property type="entry name" value="Transketolase-like_Pyr-bd"/>
</dbReference>
<keyword evidence="2 5" id="KW-0560">Oxidoreductase</keyword>
<keyword evidence="6" id="KW-1185">Reference proteome</keyword>
<comment type="cofactor">
    <cofactor evidence="1">
        <name>thiamine diphosphate</name>
        <dbReference type="ChEBI" id="CHEBI:58937"/>
    </cofactor>
</comment>
<dbReference type="RefSeq" id="WP_184064420.1">
    <property type="nucleotide sequence ID" value="NZ_JACHNZ010000003.1"/>
</dbReference>
<evidence type="ECO:0000313" key="5">
    <source>
        <dbReference type="EMBL" id="MBB4630825.1"/>
    </source>
</evidence>
<gene>
    <name evidence="5" type="ORF">GGQ98_000430</name>
</gene>
<dbReference type="Proteomes" id="UP000566324">
    <property type="component" value="Unassembled WGS sequence"/>
</dbReference>
<dbReference type="SMART" id="SM00861">
    <property type="entry name" value="Transket_pyr"/>
    <property type="match status" value="1"/>
</dbReference>
<reference evidence="5 6" key="1">
    <citation type="submission" date="2020-08" db="EMBL/GenBank/DDBJ databases">
        <title>Genomic Encyclopedia of Type Strains, Phase IV (KMG-IV): sequencing the most valuable type-strain genomes for metagenomic binning, comparative biology and taxonomic classification.</title>
        <authorList>
            <person name="Goeker M."/>
        </authorList>
    </citation>
    <scope>NUCLEOTIDE SEQUENCE [LARGE SCALE GENOMIC DNA]</scope>
    <source>
        <strain evidence="5 6">DSM 17328</strain>
    </source>
</reference>
<dbReference type="CDD" id="cd07036">
    <property type="entry name" value="TPP_PYR_E1-PDHc-beta_like"/>
    <property type="match status" value="1"/>
</dbReference>
<dbReference type="EMBL" id="JACHNZ010000003">
    <property type="protein sequence ID" value="MBB4630825.1"/>
    <property type="molecule type" value="Genomic_DNA"/>
</dbReference>
<name>A0A7W7B0P8_9SPHN</name>
<dbReference type="Gene3D" id="3.40.50.970">
    <property type="match status" value="1"/>
</dbReference>
<dbReference type="SUPFAM" id="SSF52922">
    <property type="entry name" value="TK C-terminal domain-like"/>
    <property type="match status" value="1"/>
</dbReference>
<evidence type="ECO:0000256" key="1">
    <source>
        <dbReference type="ARBA" id="ARBA00001964"/>
    </source>
</evidence>
<protein>
    <submittedName>
        <fullName evidence="5">Pyruvate dehydrogenase E1 component beta subunit</fullName>
        <ecNumber evidence="5">1.2.4.1</ecNumber>
    </submittedName>
</protein>
<keyword evidence="5" id="KW-0670">Pyruvate</keyword>
<dbReference type="EC" id="1.2.4.1" evidence="5"/>